<evidence type="ECO:0000313" key="3">
    <source>
        <dbReference type="Proteomes" id="UP000315522"/>
    </source>
</evidence>
<dbReference type="InterPro" id="IPR037365">
    <property type="entry name" value="Slowmo/Ups"/>
</dbReference>
<keyword evidence="3" id="KW-1185">Reference proteome</keyword>
<protein>
    <submittedName>
        <fullName evidence="2">Protein UPS1, mitochondrial</fullName>
    </submittedName>
</protein>
<dbReference type="EMBL" id="QGML01001137">
    <property type="protein sequence ID" value="TVY89704.1"/>
    <property type="molecule type" value="Genomic_DNA"/>
</dbReference>
<organism evidence="2 3">
    <name type="scientific">Lachnellula willkommii</name>
    <dbReference type="NCBI Taxonomy" id="215461"/>
    <lineage>
        <taxon>Eukaryota</taxon>
        <taxon>Fungi</taxon>
        <taxon>Dikarya</taxon>
        <taxon>Ascomycota</taxon>
        <taxon>Pezizomycotina</taxon>
        <taxon>Leotiomycetes</taxon>
        <taxon>Helotiales</taxon>
        <taxon>Lachnaceae</taxon>
        <taxon>Lachnellula</taxon>
    </lineage>
</organism>
<proteinExistence type="predicted"/>
<sequence length="243" mass="27083">MVKFYESSYSYDYSFPAVTLAYFLRYPNPYSTHVLSTDVISRSIDSAGRLQTTRLHRKSSKLPSAVLNLLPKSVLGNVHGGRSESFILETSTIDVKEGWMRTESKNLDWTGILSVVEKQEYKRLLPVDEGEDFSVGAGTTNVLSTVMCRSRLGDRLRARATRKGETAPVEGEEEPKKSFFASWSKTGIQRSIEAIASRKTESQLGKSKEGMMVVLERLRRGGLVGVLEGMRKDQKLVYGQGGT</sequence>
<dbReference type="InterPro" id="IPR006797">
    <property type="entry name" value="PRELI/MSF1_dom"/>
</dbReference>
<comment type="caution">
    <text evidence="2">The sequence shown here is derived from an EMBL/GenBank/DDBJ whole genome shotgun (WGS) entry which is preliminary data.</text>
</comment>
<dbReference type="Pfam" id="PF04707">
    <property type="entry name" value="PRELI"/>
    <property type="match status" value="1"/>
</dbReference>
<dbReference type="Proteomes" id="UP000315522">
    <property type="component" value="Unassembled WGS sequence"/>
</dbReference>
<feature type="domain" description="PRELI/MSF1" evidence="1">
    <location>
        <begin position="2"/>
        <end position="223"/>
    </location>
</feature>
<evidence type="ECO:0000259" key="1">
    <source>
        <dbReference type="PROSITE" id="PS50904"/>
    </source>
</evidence>
<evidence type="ECO:0000313" key="2">
    <source>
        <dbReference type="EMBL" id="TVY89704.1"/>
    </source>
</evidence>
<accession>A0A559M9S1</accession>
<dbReference type="AlphaFoldDB" id="A0A559M9S1"/>
<gene>
    <name evidence="2" type="primary">UPS1</name>
    <name evidence="2" type="ORF">LAWI1_G004598</name>
</gene>
<reference evidence="2 3" key="1">
    <citation type="submission" date="2018-05" db="EMBL/GenBank/DDBJ databases">
        <title>Genome sequencing and assembly of the regulated plant pathogen Lachnellula willkommii and related sister species for the development of diagnostic species identification markers.</title>
        <authorList>
            <person name="Giroux E."/>
            <person name="Bilodeau G."/>
        </authorList>
    </citation>
    <scope>NUCLEOTIDE SEQUENCE [LARGE SCALE GENOMIC DNA]</scope>
    <source>
        <strain evidence="2 3">CBS 172.35</strain>
    </source>
</reference>
<dbReference type="PROSITE" id="PS50904">
    <property type="entry name" value="PRELI_MSF1"/>
    <property type="match status" value="1"/>
</dbReference>
<dbReference type="PANTHER" id="PTHR11158">
    <property type="entry name" value="MSF1/PX19 RELATED"/>
    <property type="match status" value="1"/>
</dbReference>
<dbReference type="GO" id="GO:0005758">
    <property type="term" value="C:mitochondrial intermembrane space"/>
    <property type="evidence" value="ECO:0007669"/>
    <property type="project" value="InterPro"/>
</dbReference>
<name>A0A559M9S1_9HELO</name>